<dbReference type="GO" id="GO:0046872">
    <property type="term" value="F:metal ion binding"/>
    <property type="evidence" value="ECO:0007669"/>
    <property type="project" value="UniProtKB-KW"/>
</dbReference>
<evidence type="ECO:0000256" key="2">
    <source>
        <dbReference type="ARBA" id="ARBA00022617"/>
    </source>
</evidence>
<keyword evidence="6" id="KW-1185">Reference proteome</keyword>
<evidence type="ECO:0000256" key="1">
    <source>
        <dbReference type="ARBA" id="ARBA00010617"/>
    </source>
</evidence>
<gene>
    <name evidence="5" type="ORF">M9458_015187</name>
</gene>
<evidence type="ECO:0000256" key="3">
    <source>
        <dbReference type="ARBA" id="ARBA00022723"/>
    </source>
</evidence>
<dbReference type="InterPro" id="IPR036396">
    <property type="entry name" value="Cyt_P450_sf"/>
</dbReference>
<comment type="similarity">
    <text evidence="1">Belongs to the cytochrome P450 family.</text>
</comment>
<dbReference type="Gene3D" id="1.10.630.10">
    <property type="entry name" value="Cytochrome P450"/>
    <property type="match status" value="1"/>
</dbReference>
<sequence>MLSNLRMVLELSLPYEHSWLEEGLQSFTNRIMFEAGFLTLFGKDARFLHADDMSGTRICMKKAVQDFLAFDRAFPVLAAGVPIGLCAQAWRAREALAEELLHDKLHHRKCISDLIQRRMDAFDHMHLDETGKARTHVCMLWASQANTLPAAFWSLYYTL</sequence>
<dbReference type="Proteomes" id="UP001529510">
    <property type="component" value="Unassembled WGS sequence"/>
</dbReference>
<name>A0ABD0QQR7_CIRMR</name>
<evidence type="ECO:0000313" key="5">
    <source>
        <dbReference type="EMBL" id="KAL0188088.1"/>
    </source>
</evidence>
<protein>
    <submittedName>
        <fullName evidence="5">Uncharacterized protein</fullName>
    </submittedName>
</protein>
<evidence type="ECO:0000313" key="6">
    <source>
        <dbReference type="Proteomes" id="UP001529510"/>
    </source>
</evidence>
<reference evidence="5 6" key="1">
    <citation type="submission" date="2024-05" db="EMBL/GenBank/DDBJ databases">
        <title>Genome sequencing and assembly of Indian major carp, Cirrhinus mrigala (Hamilton, 1822).</title>
        <authorList>
            <person name="Mohindra V."/>
            <person name="Chowdhury L.M."/>
            <person name="Lal K."/>
            <person name="Jena J.K."/>
        </authorList>
    </citation>
    <scope>NUCLEOTIDE SEQUENCE [LARGE SCALE GENOMIC DNA]</scope>
    <source>
        <strain evidence="5">CM1030</strain>
        <tissue evidence="5">Blood</tissue>
    </source>
</reference>
<dbReference type="AlphaFoldDB" id="A0ABD0QQR7"/>
<dbReference type="PANTHER" id="PTHR24304">
    <property type="entry name" value="CYTOCHROME P450 FAMILY 7"/>
    <property type="match status" value="1"/>
</dbReference>
<dbReference type="EMBL" id="JAMKFB020000007">
    <property type="protein sequence ID" value="KAL0188088.1"/>
    <property type="molecule type" value="Genomic_DNA"/>
</dbReference>
<evidence type="ECO:0000256" key="4">
    <source>
        <dbReference type="ARBA" id="ARBA00023004"/>
    </source>
</evidence>
<dbReference type="SUPFAM" id="SSF48264">
    <property type="entry name" value="Cytochrome P450"/>
    <property type="match status" value="1"/>
</dbReference>
<keyword evidence="2" id="KW-0349">Heme</keyword>
<organism evidence="5 6">
    <name type="scientific">Cirrhinus mrigala</name>
    <name type="common">Mrigala</name>
    <dbReference type="NCBI Taxonomy" id="683832"/>
    <lineage>
        <taxon>Eukaryota</taxon>
        <taxon>Metazoa</taxon>
        <taxon>Chordata</taxon>
        <taxon>Craniata</taxon>
        <taxon>Vertebrata</taxon>
        <taxon>Euteleostomi</taxon>
        <taxon>Actinopterygii</taxon>
        <taxon>Neopterygii</taxon>
        <taxon>Teleostei</taxon>
        <taxon>Ostariophysi</taxon>
        <taxon>Cypriniformes</taxon>
        <taxon>Cyprinidae</taxon>
        <taxon>Labeoninae</taxon>
        <taxon>Labeonini</taxon>
        <taxon>Cirrhinus</taxon>
    </lineage>
</organism>
<keyword evidence="3" id="KW-0479">Metal-binding</keyword>
<dbReference type="InterPro" id="IPR050529">
    <property type="entry name" value="CYP450_sterol_14alpha_dmase"/>
</dbReference>
<comment type="caution">
    <text evidence="5">The sequence shown here is derived from an EMBL/GenBank/DDBJ whole genome shotgun (WGS) entry which is preliminary data.</text>
</comment>
<keyword evidence="4" id="KW-0408">Iron</keyword>
<accession>A0ABD0QQR7</accession>
<dbReference type="PANTHER" id="PTHR24304:SF3">
    <property type="entry name" value="CHOLESTEROL 7-ALPHA-MONOOXYGENASE"/>
    <property type="match status" value="1"/>
</dbReference>
<feature type="non-terminal residue" evidence="5">
    <location>
        <position position="159"/>
    </location>
</feature>
<proteinExistence type="inferred from homology"/>